<dbReference type="RefSeq" id="XP_014152722.1">
    <property type="nucleotide sequence ID" value="XM_014297247.1"/>
</dbReference>
<feature type="signal peptide" evidence="2">
    <location>
        <begin position="1"/>
        <end position="19"/>
    </location>
</feature>
<accession>A0A0L0FPT4</accession>
<organism evidence="3 4">
    <name type="scientific">Sphaeroforma arctica JP610</name>
    <dbReference type="NCBI Taxonomy" id="667725"/>
    <lineage>
        <taxon>Eukaryota</taxon>
        <taxon>Ichthyosporea</taxon>
        <taxon>Ichthyophonida</taxon>
        <taxon>Sphaeroforma</taxon>
    </lineage>
</organism>
<feature type="chain" id="PRO_5005538894" evidence="2">
    <location>
        <begin position="20"/>
        <end position="484"/>
    </location>
</feature>
<feature type="transmembrane region" description="Helical" evidence="1">
    <location>
        <begin position="290"/>
        <end position="312"/>
    </location>
</feature>
<name>A0A0L0FPT4_9EUKA</name>
<evidence type="ECO:0000313" key="3">
    <source>
        <dbReference type="EMBL" id="KNC78820.1"/>
    </source>
</evidence>
<keyword evidence="1" id="KW-0472">Membrane</keyword>
<keyword evidence="4" id="KW-1185">Reference proteome</keyword>
<dbReference type="AlphaFoldDB" id="A0A0L0FPT4"/>
<reference evidence="3 4" key="1">
    <citation type="submission" date="2011-02" db="EMBL/GenBank/DDBJ databases">
        <title>The Genome Sequence of Sphaeroforma arctica JP610.</title>
        <authorList>
            <consortium name="The Broad Institute Genome Sequencing Platform"/>
            <person name="Russ C."/>
            <person name="Cuomo C."/>
            <person name="Young S.K."/>
            <person name="Zeng Q."/>
            <person name="Gargeya S."/>
            <person name="Alvarado L."/>
            <person name="Berlin A."/>
            <person name="Chapman S.B."/>
            <person name="Chen Z."/>
            <person name="Freedman E."/>
            <person name="Gellesch M."/>
            <person name="Goldberg J."/>
            <person name="Griggs A."/>
            <person name="Gujja S."/>
            <person name="Heilman E."/>
            <person name="Heiman D."/>
            <person name="Howarth C."/>
            <person name="Mehta T."/>
            <person name="Neiman D."/>
            <person name="Pearson M."/>
            <person name="Roberts A."/>
            <person name="Saif S."/>
            <person name="Shea T."/>
            <person name="Shenoy N."/>
            <person name="Sisk P."/>
            <person name="Stolte C."/>
            <person name="Sykes S."/>
            <person name="White J."/>
            <person name="Yandava C."/>
            <person name="Burger G."/>
            <person name="Gray M.W."/>
            <person name="Holland P.W.H."/>
            <person name="King N."/>
            <person name="Lang F.B.F."/>
            <person name="Roger A.J."/>
            <person name="Ruiz-Trillo I."/>
            <person name="Haas B."/>
            <person name="Nusbaum C."/>
            <person name="Birren B."/>
        </authorList>
    </citation>
    <scope>NUCLEOTIDE SEQUENCE [LARGE SCALE GENOMIC DNA]</scope>
    <source>
        <strain evidence="3 4">JP610</strain>
    </source>
</reference>
<gene>
    <name evidence="3" type="ORF">SARC_08762</name>
</gene>
<evidence type="ECO:0000256" key="2">
    <source>
        <dbReference type="SAM" id="SignalP"/>
    </source>
</evidence>
<keyword evidence="1" id="KW-0812">Transmembrane</keyword>
<dbReference type="EMBL" id="KQ242418">
    <property type="protein sequence ID" value="KNC78820.1"/>
    <property type="molecule type" value="Genomic_DNA"/>
</dbReference>
<proteinExistence type="predicted"/>
<dbReference type="Proteomes" id="UP000054560">
    <property type="component" value="Unassembled WGS sequence"/>
</dbReference>
<protein>
    <submittedName>
        <fullName evidence="3">Uncharacterized protein</fullName>
    </submittedName>
</protein>
<dbReference type="GeneID" id="25909266"/>
<sequence length="484" mass="53344">MSYIFFITTIVTVVASTSASTSASMGADNFAMANLDDYHLDSTIRYFSGFQRHFCLQTVDGQYSSFSTMHHRSPGCTSAESGDGICTSDERVKGIPKRRLDEAHEKLAHTEALLQTELKSDHDSSRLQDPVTTVRADLQAALDQAHVSKAPHAFFKYICLTTNTGSHGRFWTAMKSLINFIAAAGSPDLTLQAVEEFRHRLLDVSEVVPDKCLICALLYILGDDYKLLRSDIFNHDIDALSIDDIYTKVMKFTGDHHLDVHTSTFGLNAPTIGTTPTIQPMVLHAATSSALYALILATVFLDAPIIFVAVAVSTTTKVTKRYTAHSSTSRNGPTTPTYIATSPINSDAMIHTRNTTTGVIDLEQGHFTVEFPDKSQITLTQRGHISGLVPVLIIPQAAQDILSVCLLRRSGFPITFALQRDTSHPTECVIHHPNGWPLQNYYFRAYNTSYLASCHWAHTPSHATKVLGQNNIDTYTHCSESTDN</sequence>
<evidence type="ECO:0000313" key="4">
    <source>
        <dbReference type="Proteomes" id="UP000054560"/>
    </source>
</evidence>
<keyword evidence="2" id="KW-0732">Signal</keyword>
<keyword evidence="1" id="KW-1133">Transmembrane helix</keyword>
<evidence type="ECO:0000256" key="1">
    <source>
        <dbReference type="SAM" id="Phobius"/>
    </source>
</evidence>